<evidence type="ECO:0000313" key="2">
    <source>
        <dbReference type="EMBL" id="XBS49635.1"/>
    </source>
</evidence>
<organism evidence="2">
    <name type="scientific">Escherichia phage fEgEco12</name>
    <dbReference type="NCBI Taxonomy" id="3158837"/>
    <lineage>
        <taxon>Viruses</taxon>
        <taxon>Duplodnaviria</taxon>
        <taxon>Heunggongvirae</taxon>
        <taxon>Uroviricota</taxon>
        <taxon>Caudoviricetes</taxon>
    </lineage>
</organism>
<protein>
    <submittedName>
        <fullName evidence="2">Uncharacterized protein</fullName>
    </submittedName>
</protein>
<keyword evidence="1" id="KW-0812">Transmembrane</keyword>
<feature type="transmembrane region" description="Helical" evidence="1">
    <location>
        <begin position="32"/>
        <end position="49"/>
    </location>
</feature>
<name>A0AAU7PHF1_9CAUD</name>
<keyword evidence="1" id="KW-1133">Transmembrane helix</keyword>
<dbReference type="EMBL" id="PP777464">
    <property type="protein sequence ID" value="XBS49635.1"/>
    <property type="molecule type" value="Genomic_DNA"/>
</dbReference>
<proteinExistence type="predicted"/>
<evidence type="ECO:0000256" key="1">
    <source>
        <dbReference type="SAM" id="Phobius"/>
    </source>
</evidence>
<accession>A0AAU7PHF1</accession>
<feature type="transmembrane region" description="Helical" evidence="1">
    <location>
        <begin position="6"/>
        <end position="25"/>
    </location>
</feature>
<feature type="transmembrane region" description="Helical" evidence="1">
    <location>
        <begin position="55"/>
        <end position="77"/>
    </location>
</feature>
<keyword evidence="1" id="KW-0472">Membrane</keyword>
<reference evidence="2" key="1">
    <citation type="submission" date="2024-05" db="EMBL/GenBank/DDBJ databases">
        <authorList>
            <person name="Badawy S."/>
            <person name="Skurnik M."/>
        </authorList>
    </citation>
    <scope>NUCLEOTIDE SEQUENCE</scope>
</reference>
<sequence length="87" mass="9779">MAETLSLYALVLLFVGFLPALITAIRVVKHEAALIVCSIGSNILLYFFLTNTIVLFAFFIMILWVLVILGFFIWSLVDPKKKTGEVK</sequence>